<dbReference type="EMBL" id="FXZD01000007">
    <property type="protein sequence ID" value="SMX97969.1"/>
    <property type="molecule type" value="Genomic_DNA"/>
</dbReference>
<accession>A0A2H1KEA2</accession>
<organism evidence="1 2">
    <name type="scientific">Brevibacterium antiquum CNRZ 918</name>
    <dbReference type="NCBI Taxonomy" id="1255637"/>
    <lineage>
        <taxon>Bacteria</taxon>
        <taxon>Bacillati</taxon>
        <taxon>Actinomycetota</taxon>
        <taxon>Actinomycetes</taxon>
        <taxon>Micrococcales</taxon>
        <taxon>Brevibacteriaceae</taxon>
        <taxon>Brevibacterium</taxon>
    </lineage>
</organism>
<reference evidence="1 2" key="1">
    <citation type="submission" date="2017-03" db="EMBL/GenBank/DDBJ databases">
        <authorList>
            <person name="Afonso C.L."/>
            <person name="Miller P.J."/>
            <person name="Scott M.A."/>
            <person name="Spackman E."/>
            <person name="Goraichik I."/>
            <person name="Dimitrov K.M."/>
            <person name="Suarez D.L."/>
            <person name="Swayne D.E."/>
        </authorList>
    </citation>
    <scope>NUCLEOTIDE SEQUENCE [LARGE SCALE GENOMIC DNA]</scope>
    <source>
        <strain evidence="1 2">CNRZ 918</strain>
    </source>
</reference>
<sequence>MPQLPQNVTIVTKNSRLQRLDIDGAEFPWMLSADEGIQLDVPGEGIARLSVTLFVDADRINFKEEA</sequence>
<dbReference type="OrthoDB" id="4571899at2"/>
<dbReference type="AlphaFoldDB" id="A0A2H1KEA2"/>
<evidence type="ECO:0000313" key="1">
    <source>
        <dbReference type="EMBL" id="SMX97969.1"/>
    </source>
</evidence>
<dbReference type="Proteomes" id="UP000234433">
    <property type="component" value="Unassembled WGS sequence"/>
</dbReference>
<gene>
    <name evidence="1" type="ORF">BANT918_02377</name>
</gene>
<name>A0A2H1KEA2_9MICO</name>
<protein>
    <submittedName>
        <fullName evidence="1">Uncharacterized protein</fullName>
    </submittedName>
</protein>
<evidence type="ECO:0000313" key="2">
    <source>
        <dbReference type="Proteomes" id="UP000234433"/>
    </source>
</evidence>
<dbReference type="RefSeq" id="WP_101620423.1">
    <property type="nucleotide sequence ID" value="NZ_FXZD01000007.1"/>
</dbReference>
<proteinExistence type="predicted"/>